<evidence type="ECO:0000313" key="3">
    <source>
        <dbReference type="Proteomes" id="UP000030669"/>
    </source>
</evidence>
<dbReference type="EMBL" id="KB469314">
    <property type="protein sequence ID" value="EPQ50650.1"/>
    <property type="molecule type" value="Genomic_DNA"/>
</dbReference>
<dbReference type="RefSeq" id="XP_007870916.1">
    <property type="nucleotide sequence ID" value="XM_007872725.1"/>
</dbReference>
<proteinExistence type="predicted"/>
<sequence>MAKLPLSGLLNERSSVPLSGSPSPPLLLRLNARRSSSRQADAGAPELSIRAAGLSVISVFDLEPILTVIKEIGAEVTFEGRGIRPRCLQMATRIRASALVARGRIGAGDSRHRDGVDVGGEETWFMSPEGRKRERLVSTPIRTLSEHELYHLLSTQRKGSRIGLQRSKIKMPERALWARAYADKIHKGVLRAFRCTRSGAEFSPHSRKAIAIDTPFDIQDALRKADRLALERELAADTAPPDEHDVELKASARERAASKNKYRAKRRARREDELARVGTSQKRVARKRRHAAQFEVEVPDTLEQMHGSTSGYQARRLPVSALERKEITLESAEIEGFQRVDDMTPNALGTDGDSLVVAVLAGSLSQKGSWLEGPHAVTAALAIAQAPYHFTPTPENHRRGDFLQRGLGYPMEVAGR</sequence>
<organism evidence="2 3">
    <name type="scientific">Gloeophyllum trabeum (strain ATCC 11539 / FP-39264 / Madison 617)</name>
    <name type="common">Brown rot fungus</name>
    <dbReference type="NCBI Taxonomy" id="670483"/>
    <lineage>
        <taxon>Eukaryota</taxon>
        <taxon>Fungi</taxon>
        <taxon>Dikarya</taxon>
        <taxon>Basidiomycota</taxon>
        <taxon>Agaricomycotina</taxon>
        <taxon>Agaricomycetes</taxon>
        <taxon>Gloeophyllales</taxon>
        <taxon>Gloeophyllaceae</taxon>
        <taxon>Gloeophyllum</taxon>
    </lineage>
</organism>
<dbReference type="HOGENOM" id="CLU_660657_0_0_1"/>
<feature type="region of interest" description="Disordered" evidence="1">
    <location>
        <begin position="253"/>
        <end position="290"/>
    </location>
</feature>
<feature type="compositionally biased region" description="Basic residues" evidence="1">
    <location>
        <begin position="258"/>
        <end position="268"/>
    </location>
</feature>
<dbReference type="GeneID" id="19302789"/>
<evidence type="ECO:0000313" key="2">
    <source>
        <dbReference type="EMBL" id="EPQ50650.1"/>
    </source>
</evidence>
<keyword evidence="3" id="KW-1185">Reference proteome</keyword>
<evidence type="ECO:0000256" key="1">
    <source>
        <dbReference type="SAM" id="MobiDB-lite"/>
    </source>
</evidence>
<dbReference type="Proteomes" id="UP000030669">
    <property type="component" value="Unassembled WGS sequence"/>
</dbReference>
<dbReference type="AlphaFoldDB" id="S7R8K4"/>
<reference evidence="2 3" key="1">
    <citation type="journal article" date="2012" name="Science">
        <title>The Paleozoic origin of enzymatic lignin decomposition reconstructed from 31 fungal genomes.</title>
        <authorList>
            <person name="Floudas D."/>
            <person name="Binder M."/>
            <person name="Riley R."/>
            <person name="Barry K."/>
            <person name="Blanchette R.A."/>
            <person name="Henrissat B."/>
            <person name="Martinez A.T."/>
            <person name="Otillar R."/>
            <person name="Spatafora J.W."/>
            <person name="Yadav J.S."/>
            <person name="Aerts A."/>
            <person name="Benoit I."/>
            <person name="Boyd A."/>
            <person name="Carlson A."/>
            <person name="Copeland A."/>
            <person name="Coutinho P.M."/>
            <person name="de Vries R.P."/>
            <person name="Ferreira P."/>
            <person name="Findley K."/>
            <person name="Foster B."/>
            <person name="Gaskell J."/>
            <person name="Glotzer D."/>
            <person name="Gorecki P."/>
            <person name="Heitman J."/>
            <person name="Hesse C."/>
            <person name="Hori C."/>
            <person name="Igarashi K."/>
            <person name="Jurgens J.A."/>
            <person name="Kallen N."/>
            <person name="Kersten P."/>
            <person name="Kohler A."/>
            <person name="Kuees U."/>
            <person name="Kumar T.K.A."/>
            <person name="Kuo A."/>
            <person name="LaButti K."/>
            <person name="Larrondo L.F."/>
            <person name="Lindquist E."/>
            <person name="Ling A."/>
            <person name="Lombard V."/>
            <person name="Lucas S."/>
            <person name="Lundell T."/>
            <person name="Martin R."/>
            <person name="McLaughlin D.J."/>
            <person name="Morgenstern I."/>
            <person name="Morin E."/>
            <person name="Murat C."/>
            <person name="Nagy L.G."/>
            <person name="Nolan M."/>
            <person name="Ohm R.A."/>
            <person name="Patyshakuliyeva A."/>
            <person name="Rokas A."/>
            <person name="Ruiz-Duenas F.J."/>
            <person name="Sabat G."/>
            <person name="Salamov A."/>
            <person name="Samejima M."/>
            <person name="Schmutz J."/>
            <person name="Slot J.C."/>
            <person name="St John F."/>
            <person name="Stenlid J."/>
            <person name="Sun H."/>
            <person name="Sun S."/>
            <person name="Syed K."/>
            <person name="Tsang A."/>
            <person name="Wiebenga A."/>
            <person name="Young D."/>
            <person name="Pisabarro A."/>
            <person name="Eastwood D.C."/>
            <person name="Martin F."/>
            <person name="Cullen D."/>
            <person name="Grigoriev I.V."/>
            <person name="Hibbett D.S."/>
        </authorList>
    </citation>
    <scope>NUCLEOTIDE SEQUENCE [LARGE SCALE GENOMIC DNA]</scope>
    <source>
        <strain evidence="2 3">ATCC 11539</strain>
    </source>
</reference>
<accession>S7R8K4</accession>
<dbReference type="KEGG" id="gtr:GLOTRDRAFT_133760"/>
<protein>
    <submittedName>
        <fullName evidence="2">Uncharacterized protein</fullName>
    </submittedName>
</protein>
<gene>
    <name evidence="2" type="ORF">GLOTRDRAFT_133760</name>
</gene>
<name>S7R8K4_GLOTA</name>